<dbReference type="EMBL" id="GECU01009876">
    <property type="protein sequence ID" value="JAS97830.1"/>
    <property type="molecule type" value="Transcribed_RNA"/>
</dbReference>
<dbReference type="Gene3D" id="3.40.50.1820">
    <property type="entry name" value="alpha/beta hydrolase"/>
    <property type="match status" value="1"/>
</dbReference>
<keyword evidence="4 7" id="KW-0732">Signal</keyword>
<evidence type="ECO:0000256" key="5">
    <source>
        <dbReference type="ARBA" id="ARBA00022801"/>
    </source>
</evidence>
<dbReference type="GO" id="GO:0004185">
    <property type="term" value="F:serine-type carboxypeptidase activity"/>
    <property type="evidence" value="ECO:0007669"/>
    <property type="project" value="InterPro"/>
</dbReference>
<organism evidence="8">
    <name type="scientific">Homalodisca liturata</name>
    <dbReference type="NCBI Taxonomy" id="320908"/>
    <lineage>
        <taxon>Eukaryota</taxon>
        <taxon>Metazoa</taxon>
        <taxon>Ecdysozoa</taxon>
        <taxon>Arthropoda</taxon>
        <taxon>Hexapoda</taxon>
        <taxon>Insecta</taxon>
        <taxon>Pterygota</taxon>
        <taxon>Neoptera</taxon>
        <taxon>Paraneoptera</taxon>
        <taxon>Hemiptera</taxon>
        <taxon>Auchenorrhyncha</taxon>
        <taxon>Membracoidea</taxon>
        <taxon>Cicadellidae</taxon>
        <taxon>Cicadellinae</taxon>
        <taxon>Proconiini</taxon>
        <taxon>Homalodisca</taxon>
    </lineage>
</organism>
<proteinExistence type="inferred from homology"/>
<dbReference type="PANTHER" id="PTHR11802:SF472">
    <property type="entry name" value="SERINE CARBOXYPEPTIDASE CPVL-RELATED"/>
    <property type="match status" value="1"/>
</dbReference>
<feature type="signal peptide" evidence="7">
    <location>
        <begin position="1"/>
        <end position="20"/>
    </location>
</feature>
<reference evidence="8" key="1">
    <citation type="submission" date="2015-11" db="EMBL/GenBank/DDBJ databases">
        <title>De novo transcriptome assembly of four potential Pierce s Disease insect vectors from Arizona vineyards.</title>
        <authorList>
            <person name="Tassone E.E."/>
        </authorList>
    </citation>
    <scope>NUCLEOTIDE SEQUENCE</scope>
</reference>
<keyword evidence="2" id="KW-0121">Carboxypeptidase</keyword>
<dbReference type="PANTHER" id="PTHR11802">
    <property type="entry name" value="SERINE PROTEASE FAMILY S10 SERINE CARBOXYPEPTIDASE"/>
    <property type="match status" value="1"/>
</dbReference>
<protein>
    <recommendedName>
        <fullName evidence="9">Carboxypeptidase</fullName>
    </recommendedName>
</protein>
<evidence type="ECO:0000256" key="3">
    <source>
        <dbReference type="ARBA" id="ARBA00022670"/>
    </source>
</evidence>
<dbReference type="InterPro" id="IPR001563">
    <property type="entry name" value="Peptidase_S10"/>
</dbReference>
<comment type="similarity">
    <text evidence="1">Belongs to the peptidase S10 family.</text>
</comment>
<sequence length="146" mass="16430">MIYLLCFIIVKFYLFNQTVAEDALPPLILTPYLDKNDIEAARRLSKVTPDIGGMTSYAGYFNVNKTCDNNLCMWFFPAKDDWLEAPVILWLQGGPGWTSLYGLFELVGPFNSFPSGLQSRNYSWSNLSNILFIDNPVGTGFSFTTG</sequence>
<feature type="non-terminal residue" evidence="8">
    <location>
        <position position="146"/>
    </location>
</feature>
<evidence type="ECO:0000256" key="2">
    <source>
        <dbReference type="ARBA" id="ARBA00022645"/>
    </source>
</evidence>
<feature type="chain" id="PRO_5008585737" description="Carboxypeptidase" evidence="7">
    <location>
        <begin position="21"/>
        <end position="146"/>
    </location>
</feature>
<evidence type="ECO:0000313" key="8">
    <source>
        <dbReference type="EMBL" id="JAS97830.1"/>
    </source>
</evidence>
<name>A0A1B6JF18_9HEMI</name>
<dbReference type="InterPro" id="IPR029058">
    <property type="entry name" value="AB_hydrolase_fold"/>
</dbReference>
<dbReference type="Pfam" id="PF00450">
    <property type="entry name" value="Peptidase_S10"/>
    <property type="match status" value="1"/>
</dbReference>
<accession>A0A1B6JF18</accession>
<evidence type="ECO:0000256" key="4">
    <source>
        <dbReference type="ARBA" id="ARBA00022729"/>
    </source>
</evidence>
<dbReference type="AlphaFoldDB" id="A0A1B6JF18"/>
<evidence type="ECO:0000256" key="7">
    <source>
        <dbReference type="SAM" id="SignalP"/>
    </source>
</evidence>
<evidence type="ECO:0008006" key="9">
    <source>
        <dbReference type="Google" id="ProtNLM"/>
    </source>
</evidence>
<keyword evidence="3" id="KW-0645">Protease</keyword>
<gene>
    <name evidence="8" type="ORF">g.630</name>
</gene>
<evidence type="ECO:0000256" key="6">
    <source>
        <dbReference type="ARBA" id="ARBA00023180"/>
    </source>
</evidence>
<keyword evidence="6" id="KW-0325">Glycoprotein</keyword>
<evidence type="ECO:0000256" key="1">
    <source>
        <dbReference type="ARBA" id="ARBA00009431"/>
    </source>
</evidence>
<dbReference type="SUPFAM" id="SSF53474">
    <property type="entry name" value="alpha/beta-Hydrolases"/>
    <property type="match status" value="1"/>
</dbReference>
<keyword evidence="5" id="KW-0378">Hydrolase</keyword>
<dbReference type="GO" id="GO:0006508">
    <property type="term" value="P:proteolysis"/>
    <property type="evidence" value="ECO:0007669"/>
    <property type="project" value="UniProtKB-KW"/>
</dbReference>